<dbReference type="GO" id="GO:0005737">
    <property type="term" value="C:cytoplasm"/>
    <property type="evidence" value="ECO:0007669"/>
    <property type="project" value="TreeGrafter"/>
</dbReference>
<dbReference type="Gene3D" id="1.10.555.10">
    <property type="entry name" value="Rho GTPase activation protein"/>
    <property type="match status" value="1"/>
</dbReference>
<dbReference type="InterPro" id="IPR008936">
    <property type="entry name" value="Rho_GTPase_activation_prot"/>
</dbReference>
<dbReference type="SMART" id="SM00456">
    <property type="entry name" value="WW"/>
    <property type="match status" value="2"/>
</dbReference>
<dbReference type="InterPro" id="IPR050729">
    <property type="entry name" value="Rho-GAP"/>
</dbReference>
<keyword evidence="1" id="KW-0343">GTPase activation</keyword>
<feature type="region of interest" description="Disordered" evidence="2">
    <location>
        <begin position="1"/>
        <end position="30"/>
    </location>
</feature>
<dbReference type="InterPro" id="IPR011993">
    <property type="entry name" value="PH-like_dom_sf"/>
</dbReference>
<evidence type="ECO:0000313" key="7">
    <source>
        <dbReference type="Proteomes" id="UP000193920"/>
    </source>
</evidence>
<dbReference type="EMBL" id="MCOG01000002">
    <property type="protein sequence ID" value="ORY86463.1"/>
    <property type="molecule type" value="Genomic_DNA"/>
</dbReference>
<dbReference type="InterPro" id="IPR001849">
    <property type="entry name" value="PH_domain"/>
</dbReference>
<dbReference type="Gene3D" id="2.20.70.10">
    <property type="match status" value="2"/>
</dbReference>
<feature type="compositionally biased region" description="Polar residues" evidence="2">
    <location>
        <begin position="14"/>
        <end position="30"/>
    </location>
</feature>
<dbReference type="SMART" id="SM00324">
    <property type="entry name" value="RhoGAP"/>
    <property type="match status" value="1"/>
</dbReference>
<dbReference type="STRING" id="1754190.A0A1Y2FR49"/>
<sequence length="528" mass="60835">MNYTDTSEAEKQISPLSPASDTNSTENQISHTQYSIDDQEINMSSIVNNQLPENWVSEYDENTSKYYYRNIQTNETSWEFPVRNSNIEEYEKKLPIGWKAGYSDGVIYCYNEYTNESRWEEPKNTEEQESIKQETVDSNSTSLLNSKVQINLPAKKNRKSSDSGVKYESAYEKYHWKQCFVILCGNILLIYKKFVGALSEQLPVKYINIKNCKVEKSKKKKNVLHITSTINEIVTLSCSNESDVNAWIEEIQCYSKNGDDDNDSEIIEMLEKELAKVDDGSKKKYKKLGQAENNEEKSNKSSKKTFGIKFIKKSFSQNNLLNDDLIFGGSLEEQTQKEGTDIPRIIIDCITEIEKRGIETEGIYRLSGNSAVVNRLKAQYNKGEVVNFDDDEIDIPVLSSLLKLYFRELKDTLIPTSMYESFLEALRINDEGQRLQQFYELIHCLPTVNFNVLAYLMKHLKKVSEQKDENKMAINNLAIVFGPTLIARTTDKEALAATIISDMPYQNRLIDIIITYEDYFFQKPTSED</sequence>
<accession>A0A1Y2FR49</accession>
<dbReference type="SMART" id="SM00233">
    <property type="entry name" value="PH"/>
    <property type="match status" value="1"/>
</dbReference>
<dbReference type="InterPro" id="IPR001202">
    <property type="entry name" value="WW_dom"/>
</dbReference>
<dbReference type="CDD" id="cd00201">
    <property type="entry name" value="WW"/>
    <property type="match status" value="1"/>
</dbReference>
<dbReference type="PANTHER" id="PTHR23176:SF129">
    <property type="entry name" value="RHO GTPASE ACTIVATING PROTEIN AT 16F, ISOFORM E-RELATED"/>
    <property type="match status" value="1"/>
</dbReference>
<comment type="caution">
    <text evidence="6">The sequence shown here is derived from an EMBL/GenBank/DDBJ whole genome shotgun (WGS) entry which is preliminary data.</text>
</comment>
<feature type="domain" description="WW" evidence="4">
    <location>
        <begin position="92"/>
        <end position="124"/>
    </location>
</feature>
<dbReference type="PROSITE" id="PS50020">
    <property type="entry name" value="WW_DOMAIN_2"/>
    <property type="match status" value="2"/>
</dbReference>
<dbReference type="PROSITE" id="PS01159">
    <property type="entry name" value="WW_DOMAIN_1"/>
    <property type="match status" value="1"/>
</dbReference>
<feature type="domain" description="WW" evidence="4">
    <location>
        <begin position="49"/>
        <end position="83"/>
    </location>
</feature>
<evidence type="ECO:0000256" key="2">
    <source>
        <dbReference type="SAM" id="MobiDB-lite"/>
    </source>
</evidence>
<dbReference type="Gene3D" id="2.30.29.30">
    <property type="entry name" value="Pleckstrin-homology domain (PH domain)/Phosphotyrosine-binding domain (PTB)"/>
    <property type="match status" value="1"/>
</dbReference>
<protein>
    <submittedName>
        <fullName evidence="6">RhoGAP-domain-containing protein</fullName>
    </submittedName>
</protein>
<dbReference type="InterPro" id="IPR000198">
    <property type="entry name" value="RhoGAP_dom"/>
</dbReference>
<dbReference type="CDD" id="cd00821">
    <property type="entry name" value="PH"/>
    <property type="match status" value="1"/>
</dbReference>
<evidence type="ECO:0000259" key="5">
    <source>
        <dbReference type="PROSITE" id="PS50238"/>
    </source>
</evidence>
<evidence type="ECO:0000259" key="4">
    <source>
        <dbReference type="PROSITE" id="PS50020"/>
    </source>
</evidence>
<dbReference type="SUPFAM" id="SSF50729">
    <property type="entry name" value="PH domain-like"/>
    <property type="match status" value="1"/>
</dbReference>
<feature type="domain" description="PH" evidence="3">
    <location>
        <begin position="164"/>
        <end position="256"/>
    </location>
</feature>
<dbReference type="Proteomes" id="UP000193920">
    <property type="component" value="Unassembled WGS sequence"/>
</dbReference>
<evidence type="ECO:0000259" key="3">
    <source>
        <dbReference type="PROSITE" id="PS50003"/>
    </source>
</evidence>
<dbReference type="AlphaFoldDB" id="A0A1Y2FR49"/>
<organism evidence="6 7">
    <name type="scientific">Neocallimastix californiae</name>
    <dbReference type="NCBI Taxonomy" id="1754190"/>
    <lineage>
        <taxon>Eukaryota</taxon>
        <taxon>Fungi</taxon>
        <taxon>Fungi incertae sedis</taxon>
        <taxon>Chytridiomycota</taxon>
        <taxon>Chytridiomycota incertae sedis</taxon>
        <taxon>Neocallimastigomycetes</taxon>
        <taxon>Neocallimastigales</taxon>
        <taxon>Neocallimastigaceae</taxon>
        <taxon>Neocallimastix</taxon>
    </lineage>
</organism>
<evidence type="ECO:0000313" key="6">
    <source>
        <dbReference type="EMBL" id="ORY86463.1"/>
    </source>
</evidence>
<dbReference type="SUPFAM" id="SSF51045">
    <property type="entry name" value="WW domain"/>
    <property type="match status" value="2"/>
</dbReference>
<proteinExistence type="predicted"/>
<dbReference type="SUPFAM" id="SSF48350">
    <property type="entry name" value="GTPase activation domain, GAP"/>
    <property type="match status" value="1"/>
</dbReference>
<feature type="domain" description="Rho-GAP" evidence="5">
    <location>
        <begin position="329"/>
        <end position="521"/>
    </location>
</feature>
<dbReference type="Pfam" id="PF00169">
    <property type="entry name" value="PH"/>
    <property type="match status" value="1"/>
</dbReference>
<dbReference type="InterPro" id="IPR036020">
    <property type="entry name" value="WW_dom_sf"/>
</dbReference>
<dbReference type="GO" id="GO:0005096">
    <property type="term" value="F:GTPase activator activity"/>
    <property type="evidence" value="ECO:0007669"/>
    <property type="project" value="UniProtKB-KW"/>
</dbReference>
<dbReference type="GO" id="GO:0007165">
    <property type="term" value="P:signal transduction"/>
    <property type="evidence" value="ECO:0007669"/>
    <property type="project" value="InterPro"/>
</dbReference>
<dbReference type="Pfam" id="PF00397">
    <property type="entry name" value="WW"/>
    <property type="match status" value="1"/>
</dbReference>
<name>A0A1Y2FR49_9FUNG</name>
<keyword evidence="7" id="KW-1185">Reference proteome</keyword>
<gene>
    <name evidence="6" type="ORF">LY90DRAFT_98590</name>
</gene>
<dbReference type="Pfam" id="PF00620">
    <property type="entry name" value="RhoGAP"/>
    <property type="match status" value="1"/>
</dbReference>
<evidence type="ECO:0000256" key="1">
    <source>
        <dbReference type="ARBA" id="ARBA00022468"/>
    </source>
</evidence>
<reference evidence="6 7" key="1">
    <citation type="submission" date="2016-08" db="EMBL/GenBank/DDBJ databases">
        <title>A Parts List for Fungal Cellulosomes Revealed by Comparative Genomics.</title>
        <authorList>
            <consortium name="DOE Joint Genome Institute"/>
            <person name="Haitjema C.H."/>
            <person name="Gilmore S.P."/>
            <person name="Henske J.K."/>
            <person name="Solomon K.V."/>
            <person name="De Groot R."/>
            <person name="Kuo A."/>
            <person name="Mondo S.J."/>
            <person name="Salamov A.A."/>
            <person name="Labutti K."/>
            <person name="Zhao Z."/>
            <person name="Chiniquy J."/>
            <person name="Barry K."/>
            <person name="Brewer H.M."/>
            <person name="Purvine S.O."/>
            <person name="Wright A.T."/>
            <person name="Boxma B."/>
            <person name="Van Alen T."/>
            <person name="Hackstein J.H."/>
            <person name="Baker S.E."/>
            <person name="Grigoriev I.V."/>
            <person name="O'Malley M.A."/>
        </authorList>
    </citation>
    <scope>NUCLEOTIDE SEQUENCE [LARGE SCALE GENOMIC DNA]</scope>
    <source>
        <strain evidence="6 7">G1</strain>
    </source>
</reference>
<dbReference type="OrthoDB" id="79452at2759"/>
<dbReference type="PROSITE" id="PS50003">
    <property type="entry name" value="PH_DOMAIN"/>
    <property type="match status" value="1"/>
</dbReference>
<dbReference type="PANTHER" id="PTHR23176">
    <property type="entry name" value="RHO/RAC/CDC GTPASE-ACTIVATING PROTEIN"/>
    <property type="match status" value="1"/>
</dbReference>
<dbReference type="PROSITE" id="PS50238">
    <property type="entry name" value="RHOGAP"/>
    <property type="match status" value="1"/>
</dbReference>